<keyword evidence="2" id="KW-1185">Reference proteome</keyword>
<sequence length="106" mass="11576">MVEFASGVKGIALNLENENVEGEKSMGPEGPGAATITMKKIVEILSRSGAARSQDNWERIATHMAEWISPDSTCNELSLGMVLAQLQDATNKDFSDELRFAIMFVQ</sequence>
<dbReference type="AlphaFoldDB" id="A0A2P6P155"/>
<accession>A0A2P6P155</accession>
<protein>
    <submittedName>
        <fullName evidence="1">Putative ATP synthase subunit alpha-like domain-containing protein</fullName>
    </submittedName>
</protein>
<dbReference type="Proteomes" id="UP000238479">
    <property type="component" value="Mitochondrion MT"/>
</dbReference>
<evidence type="ECO:0000313" key="1">
    <source>
        <dbReference type="EMBL" id="PRQ15656.1"/>
    </source>
</evidence>
<dbReference type="Gramene" id="PRQ15656">
    <property type="protein sequence ID" value="PRQ15656"/>
    <property type="gene ID" value="RchiOBHm_MTg0499051"/>
</dbReference>
<dbReference type="EMBL" id="PDCK01000047">
    <property type="protein sequence ID" value="PRQ15656.1"/>
    <property type="molecule type" value="Genomic_DNA"/>
</dbReference>
<organism evidence="1 2">
    <name type="scientific">Rosa chinensis</name>
    <name type="common">China rose</name>
    <dbReference type="NCBI Taxonomy" id="74649"/>
    <lineage>
        <taxon>Eukaryota</taxon>
        <taxon>Viridiplantae</taxon>
        <taxon>Streptophyta</taxon>
        <taxon>Embryophyta</taxon>
        <taxon>Tracheophyta</taxon>
        <taxon>Spermatophyta</taxon>
        <taxon>Magnoliopsida</taxon>
        <taxon>eudicotyledons</taxon>
        <taxon>Gunneridae</taxon>
        <taxon>Pentapetalae</taxon>
        <taxon>rosids</taxon>
        <taxon>fabids</taxon>
        <taxon>Rosales</taxon>
        <taxon>Rosaceae</taxon>
        <taxon>Rosoideae</taxon>
        <taxon>Rosoideae incertae sedis</taxon>
        <taxon>Rosa</taxon>
    </lineage>
</organism>
<proteinExistence type="predicted"/>
<comment type="caution">
    <text evidence="1">The sequence shown here is derived from an EMBL/GenBank/DDBJ whole genome shotgun (WGS) entry which is preliminary data.</text>
</comment>
<evidence type="ECO:0000313" key="2">
    <source>
        <dbReference type="Proteomes" id="UP000238479"/>
    </source>
</evidence>
<name>A0A2P6P155_ROSCH</name>
<gene>
    <name evidence="1" type="ORF">RchiOBHm_MTg0499051</name>
</gene>
<reference evidence="1 2" key="1">
    <citation type="journal article" date="2018" name="Nat. Genet.">
        <title>The Rosa genome provides new insights in the design of modern roses.</title>
        <authorList>
            <person name="Bendahmane M."/>
        </authorList>
    </citation>
    <scope>NUCLEOTIDE SEQUENCE [LARGE SCALE GENOMIC DNA]</scope>
    <source>
        <strain evidence="2">cv. Old Blush</strain>
    </source>
</reference>
<keyword evidence="1" id="KW-0496">Mitochondrion</keyword>
<geneLocation type="mitochondrion" evidence="1"/>